<dbReference type="AlphaFoldDB" id="A0AAX2UJH7"/>
<reference evidence="2 3" key="1">
    <citation type="submission" date="2019-05" db="EMBL/GenBank/DDBJ databases">
        <title>Draft genomes of eight strains of Campylobacter helveticus isolated from cats and a dog in New Zealand.</title>
        <authorList>
            <person name="Bojanic K."/>
            <person name="Midwinter A.C."/>
            <person name="Biggs P.J."/>
            <person name="Acke E."/>
            <person name="Cornelius A.J."/>
            <person name="Marshall J.C."/>
        </authorList>
    </citation>
    <scope>NUCLEOTIDE SEQUENCE [LARGE SCALE GENOMIC DNA]</scope>
    <source>
        <strain evidence="2 3">ACP123b</strain>
    </source>
</reference>
<dbReference type="EMBL" id="VDBS01000035">
    <property type="protein sequence ID" value="TNB57677.1"/>
    <property type="molecule type" value="Genomic_DNA"/>
</dbReference>
<proteinExistence type="predicted"/>
<accession>A0AAX2UJH7</accession>
<gene>
    <name evidence="2" type="ORF">FDW42_04695</name>
</gene>
<evidence type="ECO:0000313" key="3">
    <source>
        <dbReference type="Proteomes" id="UP000306813"/>
    </source>
</evidence>
<name>A0AAX2UJH7_9BACT</name>
<evidence type="ECO:0000256" key="1">
    <source>
        <dbReference type="SAM" id="Coils"/>
    </source>
</evidence>
<evidence type="ECO:0000313" key="2">
    <source>
        <dbReference type="EMBL" id="TNB57677.1"/>
    </source>
</evidence>
<dbReference type="RefSeq" id="WP_082200797.1">
    <property type="nucleotide sequence ID" value="NZ_CP020479.1"/>
</dbReference>
<dbReference type="GeneID" id="52037743"/>
<comment type="caution">
    <text evidence="2">The sequence shown here is derived from an EMBL/GenBank/DDBJ whole genome shotgun (WGS) entry which is preliminary data.</text>
</comment>
<protein>
    <submittedName>
        <fullName evidence="2">Uncharacterized protein</fullName>
    </submittedName>
</protein>
<dbReference type="Proteomes" id="UP000306813">
    <property type="component" value="Unassembled WGS sequence"/>
</dbReference>
<keyword evidence="1" id="KW-0175">Coiled coil</keyword>
<feature type="coiled-coil region" evidence="1">
    <location>
        <begin position="47"/>
        <end position="74"/>
    </location>
</feature>
<sequence>MKFDTKAYLEKLEHYARSYVDINDYILDDKNKDEIEQRILYVLNEAFEEIKLKLDEMNENLEYKEKLEKNAEQESANAYASRIRKR</sequence>
<organism evidence="2 3">
    <name type="scientific">Campylobacter helveticus</name>
    <dbReference type="NCBI Taxonomy" id="28898"/>
    <lineage>
        <taxon>Bacteria</taxon>
        <taxon>Pseudomonadati</taxon>
        <taxon>Campylobacterota</taxon>
        <taxon>Epsilonproteobacteria</taxon>
        <taxon>Campylobacterales</taxon>
        <taxon>Campylobacteraceae</taxon>
        <taxon>Campylobacter</taxon>
    </lineage>
</organism>
<dbReference type="KEGG" id="chv:CHELV3228_a0004"/>